<comment type="caution">
    <text evidence="2">The sequence shown here is derived from an EMBL/GenBank/DDBJ whole genome shotgun (WGS) entry which is preliminary data.</text>
</comment>
<keyword evidence="1" id="KW-0732">Signal</keyword>
<name>X8DDS5_MYCXE</name>
<evidence type="ECO:0000313" key="2">
    <source>
        <dbReference type="EMBL" id="EUA65650.1"/>
    </source>
</evidence>
<evidence type="ECO:0000256" key="1">
    <source>
        <dbReference type="SAM" id="SignalP"/>
    </source>
</evidence>
<feature type="chain" id="PRO_5039571692" evidence="1">
    <location>
        <begin position="25"/>
        <end position="48"/>
    </location>
</feature>
<dbReference type="EMBL" id="JAOB01000026">
    <property type="protein sequence ID" value="EUA65650.1"/>
    <property type="molecule type" value="Genomic_DNA"/>
</dbReference>
<feature type="signal peptide" evidence="1">
    <location>
        <begin position="1"/>
        <end position="24"/>
    </location>
</feature>
<reference evidence="2" key="1">
    <citation type="submission" date="2014-01" db="EMBL/GenBank/DDBJ databases">
        <authorList>
            <person name="Brown-Elliot B."/>
            <person name="Wallace R."/>
            <person name="Lenaerts A."/>
            <person name="Ordway D."/>
            <person name="DeGroote M.A."/>
            <person name="Parker T."/>
            <person name="Sizemore C."/>
            <person name="Tallon L.J."/>
            <person name="Sadzewicz L.K."/>
            <person name="Sengamalay N."/>
            <person name="Fraser C.M."/>
            <person name="Hine E."/>
            <person name="Shefchek K.A."/>
            <person name="Das S.P."/>
            <person name="Tettelin H."/>
        </authorList>
    </citation>
    <scope>NUCLEOTIDE SEQUENCE [LARGE SCALE GENOMIC DNA]</scope>
    <source>
        <strain evidence="2">4042</strain>
    </source>
</reference>
<organism evidence="2">
    <name type="scientific">Mycobacterium xenopi 4042</name>
    <dbReference type="NCBI Taxonomy" id="1299334"/>
    <lineage>
        <taxon>Bacteria</taxon>
        <taxon>Bacillati</taxon>
        <taxon>Actinomycetota</taxon>
        <taxon>Actinomycetes</taxon>
        <taxon>Mycobacteriales</taxon>
        <taxon>Mycobacteriaceae</taxon>
        <taxon>Mycobacterium</taxon>
    </lineage>
</organism>
<dbReference type="AlphaFoldDB" id="X8DDS5"/>
<sequence length="48" mass="5182">MRSLKRSPLLALALALVARPNAMDAMLPKSQPHVALTLRARAAWPYGG</sequence>
<accession>X8DDS5</accession>
<gene>
    <name evidence="2" type="ORF">I553_8146</name>
</gene>
<proteinExistence type="predicted"/>
<protein>
    <submittedName>
        <fullName evidence="2">Uncharacterized protein</fullName>
    </submittedName>
</protein>